<keyword evidence="7 12" id="KW-0472">Membrane</keyword>
<keyword evidence="6 12" id="KW-1133">Transmembrane helix</keyword>
<dbReference type="InterPro" id="IPR037055">
    <property type="entry name" value="MHC_I-like_Ag-recog_sf"/>
</dbReference>
<protein>
    <recommendedName>
        <fullName evidence="13">Ig-like domain-containing protein</fullName>
    </recommendedName>
</protein>
<dbReference type="GO" id="GO:0005615">
    <property type="term" value="C:extracellular space"/>
    <property type="evidence" value="ECO:0007669"/>
    <property type="project" value="TreeGrafter"/>
</dbReference>
<dbReference type="FunFam" id="2.60.40.10:FF:000204">
    <property type="entry name" value="Major histocompatibility complex, class I-related protein"/>
    <property type="match status" value="1"/>
</dbReference>
<dbReference type="AlphaFoldDB" id="A0A8C4K880"/>
<dbReference type="InterPro" id="IPR011162">
    <property type="entry name" value="MHC_I/II-like_Ag-recog"/>
</dbReference>
<dbReference type="PROSITE" id="PS50835">
    <property type="entry name" value="IG_LIKE"/>
    <property type="match status" value="1"/>
</dbReference>
<dbReference type="Gene3D" id="3.30.500.10">
    <property type="entry name" value="MHC class I-like antigen recognition-like"/>
    <property type="match status" value="1"/>
</dbReference>
<evidence type="ECO:0000259" key="13">
    <source>
        <dbReference type="PROSITE" id="PS50835"/>
    </source>
</evidence>
<evidence type="ECO:0000256" key="6">
    <source>
        <dbReference type="ARBA" id="ARBA00022989"/>
    </source>
</evidence>
<evidence type="ECO:0000256" key="2">
    <source>
        <dbReference type="ARBA" id="ARBA00022451"/>
    </source>
</evidence>
<evidence type="ECO:0000256" key="11">
    <source>
        <dbReference type="SAM" id="MobiDB-lite"/>
    </source>
</evidence>
<evidence type="ECO:0000256" key="5">
    <source>
        <dbReference type="ARBA" id="ARBA00022859"/>
    </source>
</evidence>
<sequence length="288" mass="31840">VYGCDLLEDGSIRGFQQDAYDGKDFIAFDNDMQTFVVADAAALITKTEWEADGAELESWKHYLENTCIKGLRRYVEHGRAALERRERPAVRVSAKESHGFVTLSCRAHGFYPRPISISWLKKGRVQDWETRRGCVAPNGDGTYHAWASIETLPAEKHEYQCCVEHASLPEPGLFSWGERGWPELTERPLGVAHGPRSRPRSLPEPPSSLLPVVLGAVVAVVIVIVAIAIFVVWKSRWGKVLWPGRRGEGGREEKGPEPAPRGQSGAGLRGAAWPDASFFPQGGRSRGT</sequence>
<feature type="transmembrane region" description="Helical" evidence="12">
    <location>
        <begin position="209"/>
        <end position="233"/>
    </location>
</feature>
<dbReference type="InterPro" id="IPR036179">
    <property type="entry name" value="Ig-like_dom_sf"/>
</dbReference>
<dbReference type="PROSITE" id="PS00290">
    <property type="entry name" value="IG_MHC"/>
    <property type="match status" value="1"/>
</dbReference>
<proteinExistence type="inferred from homology"/>
<keyword evidence="4" id="KW-0732">Signal</keyword>
<evidence type="ECO:0000313" key="15">
    <source>
        <dbReference type="Proteomes" id="UP000694423"/>
    </source>
</evidence>
<dbReference type="InterPro" id="IPR003006">
    <property type="entry name" value="Ig/MHC_CS"/>
</dbReference>
<dbReference type="GO" id="GO:0009897">
    <property type="term" value="C:external side of plasma membrane"/>
    <property type="evidence" value="ECO:0007669"/>
    <property type="project" value="TreeGrafter"/>
</dbReference>
<evidence type="ECO:0000256" key="12">
    <source>
        <dbReference type="SAM" id="Phobius"/>
    </source>
</evidence>
<comment type="similarity">
    <text evidence="10">Belongs to the MHC class I family.</text>
</comment>
<name>A0A8C4K880_DRONO</name>
<dbReference type="InterPro" id="IPR013783">
    <property type="entry name" value="Ig-like_fold"/>
</dbReference>
<evidence type="ECO:0000256" key="4">
    <source>
        <dbReference type="ARBA" id="ARBA00022729"/>
    </source>
</evidence>
<dbReference type="InterPro" id="IPR011161">
    <property type="entry name" value="MHC_I-like_Ag-recog"/>
</dbReference>
<feature type="compositionally biased region" description="Basic and acidic residues" evidence="11">
    <location>
        <begin position="245"/>
        <end position="256"/>
    </location>
</feature>
<dbReference type="Proteomes" id="UP000694423">
    <property type="component" value="Unplaced"/>
</dbReference>
<dbReference type="GO" id="GO:0002474">
    <property type="term" value="P:antigen processing and presentation of peptide antigen via MHC class I"/>
    <property type="evidence" value="ECO:0007669"/>
    <property type="project" value="UniProtKB-KW"/>
</dbReference>
<dbReference type="Ensembl" id="ENSDNVT00000022279.1">
    <property type="protein sequence ID" value="ENSDNVP00000018490.1"/>
    <property type="gene ID" value="ENSDNVG00000012932.1"/>
</dbReference>
<accession>A0A8C4K880</accession>
<dbReference type="InterPro" id="IPR007110">
    <property type="entry name" value="Ig-like_dom"/>
</dbReference>
<evidence type="ECO:0000256" key="9">
    <source>
        <dbReference type="ARBA" id="ARBA00023180"/>
    </source>
</evidence>
<keyword evidence="3 12" id="KW-0812">Transmembrane</keyword>
<dbReference type="PANTHER" id="PTHR16675:SF242">
    <property type="entry name" value="MAJOR HISTOCOMPATIBILITY COMPLEX CLASS I-RELATED GENE PROTEIN"/>
    <property type="match status" value="1"/>
</dbReference>
<dbReference type="GO" id="GO:0006955">
    <property type="term" value="P:immune response"/>
    <property type="evidence" value="ECO:0007669"/>
    <property type="project" value="TreeGrafter"/>
</dbReference>
<dbReference type="PRINTS" id="PR01638">
    <property type="entry name" value="MHCCLASSI"/>
</dbReference>
<dbReference type="SMART" id="SM00407">
    <property type="entry name" value="IGc1"/>
    <property type="match status" value="1"/>
</dbReference>
<dbReference type="SUPFAM" id="SSF54452">
    <property type="entry name" value="MHC antigen-recognition domain"/>
    <property type="match status" value="1"/>
</dbReference>
<dbReference type="Pfam" id="PF00129">
    <property type="entry name" value="MHC_I"/>
    <property type="match status" value="1"/>
</dbReference>
<evidence type="ECO:0000256" key="7">
    <source>
        <dbReference type="ARBA" id="ARBA00023136"/>
    </source>
</evidence>
<keyword evidence="5" id="KW-0391">Immunity</keyword>
<feature type="region of interest" description="Disordered" evidence="11">
    <location>
        <begin position="244"/>
        <end position="288"/>
    </location>
</feature>
<dbReference type="SUPFAM" id="SSF48726">
    <property type="entry name" value="Immunoglobulin"/>
    <property type="match status" value="1"/>
</dbReference>
<reference evidence="14" key="1">
    <citation type="submission" date="2025-08" db="UniProtKB">
        <authorList>
            <consortium name="Ensembl"/>
        </authorList>
    </citation>
    <scope>IDENTIFICATION</scope>
</reference>
<keyword evidence="8" id="KW-1015">Disulfide bond</keyword>
<evidence type="ECO:0000256" key="1">
    <source>
        <dbReference type="ARBA" id="ARBA00004479"/>
    </source>
</evidence>
<evidence type="ECO:0000256" key="8">
    <source>
        <dbReference type="ARBA" id="ARBA00023157"/>
    </source>
</evidence>
<keyword evidence="9" id="KW-0325">Glycoprotein</keyword>
<comment type="subcellular location">
    <subcellularLocation>
        <location evidence="1">Membrane</location>
        <topology evidence="1">Single-pass type I membrane protein</topology>
    </subcellularLocation>
</comment>
<dbReference type="InterPro" id="IPR003597">
    <property type="entry name" value="Ig_C1-set"/>
</dbReference>
<evidence type="ECO:0000313" key="14">
    <source>
        <dbReference type="Ensembl" id="ENSDNVP00000018490.1"/>
    </source>
</evidence>
<dbReference type="Gene3D" id="2.60.40.10">
    <property type="entry name" value="Immunoglobulins"/>
    <property type="match status" value="1"/>
</dbReference>
<evidence type="ECO:0000256" key="3">
    <source>
        <dbReference type="ARBA" id="ARBA00022692"/>
    </source>
</evidence>
<dbReference type="InterPro" id="IPR050208">
    <property type="entry name" value="MHC_class-I_related"/>
</dbReference>
<reference evidence="14" key="2">
    <citation type="submission" date="2025-09" db="UniProtKB">
        <authorList>
            <consortium name="Ensembl"/>
        </authorList>
    </citation>
    <scope>IDENTIFICATION</scope>
</reference>
<dbReference type="InterPro" id="IPR001039">
    <property type="entry name" value="MHC_I_a_a1/a2"/>
</dbReference>
<dbReference type="GO" id="GO:0042612">
    <property type="term" value="C:MHC class I protein complex"/>
    <property type="evidence" value="ECO:0007669"/>
    <property type="project" value="UniProtKB-KW"/>
</dbReference>
<evidence type="ECO:0000256" key="10">
    <source>
        <dbReference type="RuleBase" id="RU004439"/>
    </source>
</evidence>
<dbReference type="PANTHER" id="PTHR16675">
    <property type="entry name" value="MHC CLASS I-RELATED"/>
    <property type="match status" value="1"/>
</dbReference>
<dbReference type="Pfam" id="PF07654">
    <property type="entry name" value="C1-set"/>
    <property type="match status" value="1"/>
</dbReference>
<keyword evidence="15" id="KW-1185">Reference proteome</keyword>
<keyword evidence="2" id="KW-0490">MHC I</keyword>
<organism evidence="14 15">
    <name type="scientific">Dromaius novaehollandiae</name>
    <name type="common">Emu</name>
    <dbReference type="NCBI Taxonomy" id="8790"/>
    <lineage>
        <taxon>Eukaryota</taxon>
        <taxon>Metazoa</taxon>
        <taxon>Chordata</taxon>
        <taxon>Craniata</taxon>
        <taxon>Vertebrata</taxon>
        <taxon>Euteleostomi</taxon>
        <taxon>Archelosauria</taxon>
        <taxon>Archosauria</taxon>
        <taxon>Dinosauria</taxon>
        <taxon>Saurischia</taxon>
        <taxon>Theropoda</taxon>
        <taxon>Coelurosauria</taxon>
        <taxon>Aves</taxon>
        <taxon>Palaeognathae</taxon>
        <taxon>Casuariiformes</taxon>
        <taxon>Dromaiidae</taxon>
        <taxon>Dromaius</taxon>
    </lineage>
</organism>
<feature type="domain" description="Ig-like" evidence="13">
    <location>
        <begin position="88"/>
        <end position="175"/>
    </location>
</feature>